<gene>
    <name evidence="1" type="ORF">FNH21_16455</name>
</gene>
<organism evidence="1 2">
    <name type="scientific">Arthrobacter bussei</name>
    <dbReference type="NCBI Taxonomy" id="2594179"/>
    <lineage>
        <taxon>Bacteria</taxon>
        <taxon>Bacillati</taxon>
        <taxon>Actinomycetota</taxon>
        <taxon>Actinomycetes</taxon>
        <taxon>Micrococcales</taxon>
        <taxon>Micrococcaceae</taxon>
        <taxon>Arthrobacter</taxon>
    </lineage>
</organism>
<keyword evidence="2" id="KW-1185">Reference proteome</keyword>
<evidence type="ECO:0000313" key="2">
    <source>
        <dbReference type="Proteomes" id="UP000326464"/>
    </source>
</evidence>
<name>A0A7X1NSN6_9MICC</name>
<dbReference type="RefSeq" id="WP_152817143.1">
    <property type="nucleotide sequence ID" value="NZ_VJXX01000008.1"/>
</dbReference>
<dbReference type="Pfam" id="PF07799">
    <property type="entry name" value="DUF1643"/>
    <property type="match status" value="1"/>
</dbReference>
<dbReference type="InterPro" id="IPR012441">
    <property type="entry name" value="DUF1643"/>
</dbReference>
<dbReference type="OrthoDB" id="9807577at2"/>
<comment type="caution">
    <text evidence="1">The sequence shown here is derived from an EMBL/GenBank/DDBJ whole genome shotgun (WGS) entry which is preliminary data.</text>
</comment>
<accession>A0A7X1NSN6</accession>
<sequence>MLNPSTADGYADDGTIRCCLSLVDAAGVKGLRVVNLFAYRSTDPAGLKAASDAAGGDDTPAEVCRCRVSARRVSFLSRMVLAVPDVG</sequence>
<evidence type="ECO:0000313" key="1">
    <source>
        <dbReference type="EMBL" id="MPY12285.1"/>
    </source>
</evidence>
<dbReference type="AlphaFoldDB" id="A0A7X1NSN6"/>
<dbReference type="Proteomes" id="UP000326464">
    <property type="component" value="Unassembled WGS sequence"/>
</dbReference>
<proteinExistence type="predicted"/>
<dbReference type="EMBL" id="VJXX01000008">
    <property type="protein sequence ID" value="MPY12285.1"/>
    <property type="molecule type" value="Genomic_DNA"/>
</dbReference>
<protein>
    <submittedName>
        <fullName evidence="1">DUF1643 domain-containing protein</fullName>
    </submittedName>
</protein>
<reference evidence="2" key="1">
    <citation type="submission" date="2019-07" db="EMBL/GenBank/DDBJ databases">
        <title>Arthrobacter KR32 sp. nov., isolated from mountain cheese made of cows milk.</title>
        <authorList>
            <person name="Flegler A."/>
        </authorList>
    </citation>
    <scope>NUCLEOTIDE SEQUENCE [LARGE SCALE GENOMIC DNA]</scope>
    <source>
        <strain evidence="2">KR32</strain>
    </source>
</reference>